<reference evidence="4" key="2">
    <citation type="submission" date="2023-06" db="EMBL/GenBank/DDBJ databases">
        <authorList>
            <person name="Ma L."/>
            <person name="Liu K.-W."/>
            <person name="Li Z."/>
            <person name="Hsiao Y.-Y."/>
            <person name="Qi Y."/>
            <person name="Fu T."/>
            <person name="Tang G."/>
            <person name="Zhang D."/>
            <person name="Sun W.-H."/>
            <person name="Liu D.-K."/>
            <person name="Li Y."/>
            <person name="Chen G.-Z."/>
            <person name="Liu X.-D."/>
            <person name="Liao X.-Y."/>
            <person name="Jiang Y.-T."/>
            <person name="Yu X."/>
            <person name="Hao Y."/>
            <person name="Huang J."/>
            <person name="Zhao X.-W."/>
            <person name="Ke S."/>
            <person name="Chen Y.-Y."/>
            <person name="Wu W.-L."/>
            <person name="Hsu J.-L."/>
            <person name="Lin Y.-F."/>
            <person name="Huang M.-D."/>
            <person name="Li C.-Y."/>
            <person name="Huang L."/>
            <person name="Wang Z.-W."/>
            <person name="Zhao X."/>
            <person name="Zhong W.-Y."/>
            <person name="Peng D.-H."/>
            <person name="Ahmad S."/>
            <person name="Lan S."/>
            <person name="Zhang J.-S."/>
            <person name="Tsai W.-C."/>
            <person name="Van De Peer Y."/>
            <person name="Liu Z.-J."/>
        </authorList>
    </citation>
    <scope>NUCLEOTIDE SEQUENCE</scope>
    <source>
        <strain evidence="4">SCP</strain>
        <tissue evidence="4">Leaves</tissue>
    </source>
</reference>
<evidence type="ECO:0000256" key="1">
    <source>
        <dbReference type="SAM" id="MobiDB-lite"/>
    </source>
</evidence>
<sequence length="852" mass="94732">MGSKSGFFNLFDWNSKSRKKLFSDEGSKQGKKNDESSPTTRRSLIDEDENVIHKWDSDYGCASPSVDDESVVVRAPNVVARLMGLECLPTASISDPYLSPSYESRSVREANHQKRMLDSQITGFAIPSKFDGFSWQPIETRKQMTPSSPIERFKMEALPPKSTKSLPHTHHKLLSPIRNTNGFRTAKNATHIMEAAAKIIEPGLHGVGLKSRRPLLGSSSIPLKVRDPKECFVLKREPKIVETSRRPVESNAAQSLRGQALNKSWNGSDDSGDFRGSPDLGSRSYSGVKGKVKSISLAVQAKVNVQKREAMGSSRRSISEQKDQEESEPYKHLACHVNAQKNNRQKKTSTSGASGVLRQNNQRQNCPSNREKLSSKATGSSQKGKKVRSGDASRGRSKTFSRLSGNHASEMADEKDVMLSRMKNVPRKKRMIKGEFQSERRRTNVWVDRQEELVQSNIIIDEHIKLAEDNGKKETDVVSFTFTSPRGKSPLAPRTSVVLSEKLDAPNGCHLDALSEKKSADLKHKKASPHGLNVTGGDALSILLDRKLRELARGVDMSHCDLVKMGSITTTTSFVLDTGFMSDSISLPEEKHVKNFLPVNHDEKAGDASDSMCSSTNGLVLKVKNNKHWESQGTTDCKDLDTQNTSPLSILEASFSNESCNSSESWDNNTNENTVGLTRSLAEAELELSDSASSAHKETPHGECLVGTNDQKLDYMKELLSNAGLSLNDIFEHLERKRIRCGERIRREVLLDCARECLDLKCSQYFNGGYKTWAKGVAVVGNEVLLVEELYKEVSQWTTMGDWMVDELVDNDMSSRLGRWMDFETESVEAGVEIERGIFSWLIDEVVADILV</sequence>
<feature type="compositionally biased region" description="Polar residues" evidence="1">
    <location>
        <begin position="348"/>
        <end position="368"/>
    </location>
</feature>
<proteinExistence type="predicted"/>
<dbReference type="Proteomes" id="UP001179952">
    <property type="component" value="Unassembled WGS sequence"/>
</dbReference>
<evidence type="ECO:0000313" key="4">
    <source>
        <dbReference type="EMBL" id="KAK1280662.1"/>
    </source>
</evidence>
<evidence type="ECO:0000259" key="2">
    <source>
        <dbReference type="Pfam" id="PF14309"/>
    </source>
</evidence>
<dbReference type="InterPro" id="IPR032795">
    <property type="entry name" value="DUF3741-assoc"/>
</dbReference>
<dbReference type="Pfam" id="PF14383">
    <property type="entry name" value="VARLMGL"/>
    <property type="match status" value="1"/>
</dbReference>
<feature type="region of interest" description="Disordered" evidence="1">
    <location>
        <begin position="20"/>
        <end position="46"/>
    </location>
</feature>
<dbReference type="AlphaFoldDB" id="A0AAV9BW52"/>
<feature type="compositionally biased region" description="Basic and acidic residues" evidence="1">
    <location>
        <begin position="21"/>
        <end position="35"/>
    </location>
</feature>
<gene>
    <name evidence="4" type="ORF">QJS04_geneDACA004537</name>
</gene>
<protein>
    <recommendedName>
        <fullName evidence="6">DUF4378 domain-containing protein</fullName>
    </recommendedName>
</protein>
<evidence type="ECO:0008006" key="6">
    <source>
        <dbReference type="Google" id="ProtNLM"/>
    </source>
</evidence>
<dbReference type="EMBL" id="JAUJYN010000001">
    <property type="protein sequence ID" value="KAK1280662.1"/>
    <property type="molecule type" value="Genomic_DNA"/>
</dbReference>
<feature type="compositionally biased region" description="Polar residues" evidence="1">
    <location>
        <begin position="251"/>
        <end position="269"/>
    </location>
</feature>
<feature type="compositionally biased region" description="Polar residues" evidence="1">
    <location>
        <begin position="398"/>
        <end position="407"/>
    </location>
</feature>
<keyword evidence="5" id="KW-1185">Reference proteome</keyword>
<organism evidence="4 5">
    <name type="scientific">Acorus gramineus</name>
    <name type="common">Dwarf sweet flag</name>
    <dbReference type="NCBI Taxonomy" id="55184"/>
    <lineage>
        <taxon>Eukaryota</taxon>
        <taxon>Viridiplantae</taxon>
        <taxon>Streptophyta</taxon>
        <taxon>Embryophyta</taxon>
        <taxon>Tracheophyta</taxon>
        <taxon>Spermatophyta</taxon>
        <taxon>Magnoliopsida</taxon>
        <taxon>Liliopsida</taxon>
        <taxon>Acoraceae</taxon>
        <taxon>Acorus</taxon>
    </lineage>
</organism>
<feature type="region of interest" description="Disordered" evidence="1">
    <location>
        <begin position="306"/>
        <end position="415"/>
    </location>
</feature>
<evidence type="ECO:0000313" key="5">
    <source>
        <dbReference type="Proteomes" id="UP001179952"/>
    </source>
</evidence>
<dbReference type="InterPro" id="IPR025486">
    <property type="entry name" value="DUF4378"/>
</dbReference>
<accession>A0AAV9BW52</accession>
<feature type="region of interest" description="Disordered" evidence="1">
    <location>
        <begin position="243"/>
        <end position="287"/>
    </location>
</feature>
<name>A0AAV9BW52_ACOGR</name>
<dbReference type="Pfam" id="PF14309">
    <property type="entry name" value="DUF4378"/>
    <property type="match status" value="1"/>
</dbReference>
<reference evidence="4" key="1">
    <citation type="journal article" date="2023" name="Nat. Commun.">
        <title>Diploid and tetraploid genomes of Acorus and the evolution of monocots.</title>
        <authorList>
            <person name="Ma L."/>
            <person name="Liu K.W."/>
            <person name="Li Z."/>
            <person name="Hsiao Y.Y."/>
            <person name="Qi Y."/>
            <person name="Fu T."/>
            <person name="Tang G.D."/>
            <person name="Zhang D."/>
            <person name="Sun W.H."/>
            <person name="Liu D.K."/>
            <person name="Li Y."/>
            <person name="Chen G.Z."/>
            <person name="Liu X.D."/>
            <person name="Liao X.Y."/>
            <person name="Jiang Y.T."/>
            <person name="Yu X."/>
            <person name="Hao Y."/>
            <person name="Huang J."/>
            <person name="Zhao X.W."/>
            <person name="Ke S."/>
            <person name="Chen Y.Y."/>
            <person name="Wu W.L."/>
            <person name="Hsu J.L."/>
            <person name="Lin Y.F."/>
            <person name="Huang M.D."/>
            <person name="Li C.Y."/>
            <person name="Huang L."/>
            <person name="Wang Z.W."/>
            <person name="Zhao X."/>
            <person name="Zhong W.Y."/>
            <person name="Peng D.H."/>
            <person name="Ahmad S."/>
            <person name="Lan S."/>
            <person name="Zhang J.S."/>
            <person name="Tsai W.C."/>
            <person name="Van de Peer Y."/>
            <person name="Liu Z.J."/>
        </authorList>
    </citation>
    <scope>NUCLEOTIDE SEQUENCE</scope>
    <source>
        <strain evidence="4">SCP</strain>
    </source>
</reference>
<dbReference type="PANTHER" id="PTHR21726:SF29">
    <property type="entry name" value="EXPRESSED PROTEIN"/>
    <property type="match status" value="1"/>
</dbReference>
<feature type="domain" description="DUF4378" evidence="2">
    <location>
        <begin position="713"/>
        <end position="845"/>
    </location>
</feature>
<evidence type="ECO:0000259" key="3">
    <source>
        <dbReference type="Pfam" id="PF14383"/>
    </source>
</evidence>
<feature type="domain" description="DUF3741" evidence="3">
    <location>
        <begin position="65"/>
        <end position="93"/>
    </location>
</feature>
<comment type="caution">
    <text evidence="4">The sequence shown here is derived from an EMBL/GenBank/DDBJ whole genome shotgun (WGS) entry which is preliminary data.</text>
</comment>
<dbReference type="PANTHER" id="PTHR21726">
    <property type="entry name" value="PHOSPHATIDYLINOSITOL N-ACETYLGLUCOSAMINYLTRANSFERASE SUBUNIT P DOWN SYNDROME CRITICAL REGION PROTEIN 5 -RELATED"/>
    <property type="match status" value="1"/>
</dbReference>
<feature type="compositionally biased region" description="Basic and acidic residues" evidence="1">
    <location>
        <begin position="317"/>
        <end position="331"/>
    </location>
</feature>